<dbReference type="OrthoDB" id="6613654at2759"/>
<dbReference type="Proteomes" id="UP000478052">
    <property type="component" value="Unassembled WGS sequence"/>
</dbReference>
<sequence>MYIINFNTLNTQNYKKMNQLKKLFSEILKHTDHSHAPNIAKSEAKELVNEIKKSAENGQFSTRNIISTKLGEASASVIGQLPTIKSMLRTIQRTRITKENPPVNPSNVNDLLIPEIYKFTNKNELFLSYD</sequence>
<protein>
    <submittedName>
        <fullName evidence="1">FLYWCH-type zinc finger-containing protein 1-like</fullName>
    </submittedName>
</protein>
<dbReference type="AlphaFoldDB" id="A0A6G0Y5L5"/>
<dbReference type="EMBL" id="VUJU01006090">
    <property type="protein sequence ID" value="KAF0749465.1"/>
    <property type="molecule type" value="Genomic_DNA"/>
</dbReference>
<keyword evidence="2" id="KW-1185">Reference proteome</keyword>
<organism evidence="1 2">
    <name type="scientific">Aphis craccivora</name>
    <name type="common">Cowpea aphid</name>
    <dbReference type="NCBI Taxonomy" id="307492"/>
    <lineage>
        <taxon>Eukaryota</taxon>
        <taxon>Metazoa</taxon>
        <taxon>Ecdysozoa</taxon>
        <taxon>Arthropoda</taxon>
        <taxon>Hexapoda</taxon>
        <taxon>Insecta</taxon>
        <taxon>Pterygota</taxon>
        <taxon>Neoptera</taxon>
        <taxon>Paraneoptera</taxon>
        <taxon>Hemiptera</taxon>
        <taxon>Sternorrhyncha</taxon>
        <taxon>Aphidomorpha</taxon>
        <taxon>Aphidoidea</taxon>
        <taxon>Aphididae</taxon>
        <taxon>Aphidini</taxon>
        <taxon>Aphis</taxon>
        <taxon>Aphis</taxon>
    </lineage>
</organism>
<comment type="caution">
    <text evidence="1">The sequence shown here is derived from an EMBL/GenBank/DDBJ whole genome shotgun (WGS) entry which is preliminary data.</text>
</comment>
<proteinExistence type="predicted"/>
<reference evidence="1 2" key="1">
    <citation type="submission" date="2019-08" db="EMBL/GenBank/DDBJ databases">
        <title>Whole genome of Aphis craccivora.</title>
        <authorList>
            <person name="Voronova N.V."/>
            <person name="Shulinski R.S."/>
            <person name="Bandarenka Y.V."/>
            <person name="Zhorov D.G."/>
            <person name="Warner D."/>
        </authorList>
    </citation>
    <scope>NUCLEOTIDE SEQUENCE [LARGE SCALE GENOMIC DNA]</scope>
    <source>
        <strain evidence="1">180601</strain>
        <tissue evidence="1">Whole Body</tissue>
    </source>
</reference>
<gene>
    <name evidence="1" type="ORF">FWK35_00019725</name>
</gene>
<feature type="non-terminal residue" evidence="1">
    <location>
        <position position="130"/>
    </location>
</feature>
<evidence type="ECO:0000313" key="1">
    <source>
        <dbReference type="EMBL" id="KAF0749465.1"/>
    </source>
</evidence>
<evidence type="ECO:0000313" key="2">
    <source>
        <dbReference type="Proteomes" id="UP000478052"/>
    </source>
</evidence>
<accession>A0A6G0Y5L5</accession>
<name>A0A6G0Y5L5_APHCR</name>